<dbReference type="PaxDb" id="546414-Deide_14180"/>
<dbReference type="Proteomes" id="UP000002208">
    <property type="component" value="Chromosome"/>
</dbReference>
<dbReference type="HOGENOM" id="CLU_2896620_0_0_0"/>
<accession>C1CVZ8</accession>
<proteinExistence type="predicted"/>
<dbReference type="KEGG" id="ddr:Deide_14180"/>
<dbReference type="EMBL" id="CP001114">
    <property type="protein sequence ID" value="ACO46365.1"/>
    <property type="molecule type" value="Genomic_DNA"/>
</dbReference>
<sequence>MVLPRVDGMEAAAGKAAVAWGYAAMALDQPADSSPIGQERGEVVEELAPSFHDVLSVELKDR</sequence>
<dbReference type="RefSeq" id="WP_012693488.1">
    <property type="nucleotide sequence ID" value="NC_012526.1"/>
</dbReference>
<name>C1CVZ8_DEIDV</name>
<organism evidence="1 2">
    <name type="scientific">Deinococcus deserti (strain DSM 17065 / CIP 109153 / LMG 22923 / VCD115)</name>
    <dbReference type="NCBI Taxonomy" id="546414"/>
    <lineage>
        <taxon>Bacteria</taxon>
        <taxon>Thermotogati</taxon>
        <taxon>Deinococcota</taxon>
        <taxon>Deinococci</taxon>
        <taxon>Deinococcales</taxon>
        <taxon>Deinococcaceae</taxon>
        <taxon>Deinococcus</taxon>
    </lineage>
</organism>
<dbReference type="AlphaFoldDB" id="C1CVZ8"/>
<evidence type="ECO:0000313" key="1">
    <source>
        <dbReference type="EMBL" id="ACO46365.1"/>
    </source>
</evidence>
<reference evidence="1 2" key="1">
    <citation type="journal article" date="2009" name="PLoS Genet.">
        <title>Alliance of proteomics and genomics to unravel the specificities of Sahara bacterium Deinococcus deserti.</title>
        <authorList>
            <person name="de Groot A."/>
            <person name="Dulermo R."/>
            <person name="Ortet P."/>
            <person name="Blanchard L."/>
            <person name="Guerin P."/>
            <person name="Fernandez B."/>
            <person name="Vacherie B."/>
            <person name="Dossat C."/>
            <person name="Jolivet E."/>
            <person name="Siguier P."/>
            <person name="Chandler M."/>
            <person name="Barakat M."/>
            <person name="Dedieu A."/>
            <person name="Barbe V."/>
            <person name="Heulin T."/>
            <person name="Sommer S."/>
            <person name="Achouak W."/>
            <person name="Armengaud J."/>
        </authorList>
    </citation>
    <scope>NUCLEOTIDE SEQUENCE [LARGE SCALE GENOMIC DNA]</scope>
    <source>
        <strain evidence="2">DSM 17065 / CIP 109153 / LMG 22923 / VCD115</strain>
    </source>
</reference>
<keyword evidence="2" id="KW-1185">Reference proteome</keyword>
<dbReference type="STRING" id="546414.Deide_14180"/>
<protein>
    <submittedName>
        <fullName evidence="1">Uncharacterized protein</fullName>
    </submittedName>
</protein>
<evidence type="ECO:0000313" key="2">
    <source>
        <dbReference type="Proteomes" id="UP000002208"/>
    </source>
</evidence>
<gene>
    <name evidence="1" type="ordered locus">Deide_14180</name>
</gene>